<feature type="compositionally biased region" description="Basic and acidic residues" evidence="7">
    <location>
        <begin position="20"/>
        <end position="44"/>
    </location>
</feature>
<dbReference type="InterPro" id="IPR032710">
    <property type="entry name" value="NTF2-like_dom_sf"/>
</dbReference>
<dbReference type="PANTHER" id="PTHR10721">
    <property type="entry name" value="MITOCHONDRIAL IMPORT INNER MEMBRANE TRANSLOCASE SUBUNIT TIM44"/>
    <property type="match status" value="1"/>
</dbReference>
<dbReference type="Gene3D" id="3.10.450.240">
    <property type="match status" value="1"/>
</dbReference>
<evidence type="ECO:0000259" key="8">
    <source>
        <dbReference type="SMART" id="SM00978"/>
    </source>
</evidence>
<protein>
    <submittedName>
        <fullName evidence="9">Mitochondrial import inner membrane translocase subunit tim44</fullName>
    </submittedName>
</protein>
<organism evidence="9 10">
    <name type="scientific">Durusdinium trenchii</name>
    <dbReference type="NCBI Taxonomy" id="1381693"/>
    <lineage>
        <taxon>Eukaryota</taxon>
        <taxon>Sar</taxon>
        <taxon>Alveolata</taxon>
        <taxon>Dinophyceae</taxon>
        <taxon>Suessiales</taxon>
        <taxon>Symbiodiniaceae</taxon>
        <taxon>Durusdinium</taxon>
    </lineage>
</organism>
<keyword evidence="4" id="KW-0809">Transit peptide</keyword>
<dbReference type="PANTHER" id="PTHR10721:SF1">
    <property type="entry name" value="MITOCHONDRIAL IMPORT INNER MEMBRANE TRANSLOCASE SUBUNIT TIM44"/>
    <property type="match status" value="1"/>
</dbReference>
<keyword evidence="10" id="KW-1185">Reference proteome</keyword>
<accession>A0ABP0QEM0</accession>
<feature type="compositionally biased region" description="Low complexity" evidence="7">
    <location>
        <begin position="173"/>
        <end position="182"/>
    </location>
</feature>
<gene>
    <name evidence="9" type="ORF">SCF082_LOCUS40870</name>
</gene>
<keyword evidence="6" id="KW-0472">Membrane</keyword>
<evidence type="ECO:0000256" key="4">
    <source>
        <dbReference type="ARBA" id="ARBA00022946"/>
    </source>
</evidence>
<keyword evidence="5" id="KW-0496">Mitochondrion</keyword>
<feature type="compositionally biased region" description="Low complexity" evidence="7">
    <location>
        <begin position="62"/>
        <end position="75"/>
    </location>
</feature>
<feature type="compositionally biased region" description="Basic and acidic residues" evidence="7">
    <location>
        <begin position="147"/>
        <end position="172"/>
    </location>
</feature>
<dbReference type="SUPFAM" id="SSF54427">
    <property type="entry name" value="NTF2-like"/>
    <property type="match status" value="1"/>
</dbReference>
<evidence type="ECO:0000256" key="6">
    <source>
        <dbReference type="ARBA" id="ARBA00023136"/>
    </source>
</evidence>
<evidence type="ECO:0000313" key="9">
    <source>
        <dbReference type="EMBL" id="CAK9086419.1"/>
    </source>
</evidence>
<feature type="region of interest" description="Disordered" evidence="7">
    <location>
        <begin position="20"/>
        <end position="96"/>
    </location>
</feature>
<keyword evidence="3" id="KW-0999">Mitochondrion inner membrane</keyword>
<name>A0ABP0QEM0_9DINO</name>
<dbReference type="InterPro" id="IPR039544">
    <property type="entry name" value="Tim44-like"/>
</dbReference>
<comment type="similarity">
    <text evidence="2">Belongs to the Tim44 family.</text>
</comment>
<evidence type="ECO:0000313" key="10">
    <source>
        <dbReference type="Proteomes" id="UP001642464"/>
    </source>
</evidence>
<proteinExistence type="inferred from homology"/>
<feature type="compositionally biased region" description="Basic and acidic residues" evidence="7">
    <location>
        <begin position="51"/>
        <end position="61"/>
    </location>
</feature>
<evidence type="ECO:0000256" key="2">
    <source>
        <dbReference type="ARBA" id="ARBA00009597"/>
    </source>
</evidence>
<comment type="caution">
    <text evidence="9">The sequence shown here is derived from an EMBL/GenBank/DDBJ whole genome shotgun (WGS) entry which is preliminary data.</text>
</comment>
<feature type="domain" description="Tim44-like" evidence="8">
    <location>
        <begin position="240"/>
        <end position="393"/>
    </location>
</feature>
<dbReference type="InterPro" id="IPR007379">
    <property type="entry name" value="Tim44-like_dom"/>
</dbReference>
<comment type="subcellular location">
    <subcellularLocation>
        <location evidence="1">Mitochondrion inner membrane</location>
    </subcellularLocation>
</comment>
<dbReference type="Pfam" id="PF04280">
    <property type="entry name" value="Tim44"/>
    <property type="match status" value="1"/>
</dbReference>
<sequence>MLASTRRNSFIKQVMDQVKKDMEADDKLRKDWEQVQKSSDRMRETSAANSEKLEQFGERMKSLSSQTSELLSSWSDKARNVASSTSSRLDRATEDNEALKKAREFVRSASESTSAASSSFLNKTREKFSNVMDASSRAVDYLGDENKKAEKTKQWKKSRDAMAEAEKSKAEQSEATDTSESASMDKAKDAKAAEAEEVQSALVVSQAGSSSWGPRLSDMPFLNSVFENPLFDRVFGETEIAASIREMKELDYTFRLEEFAEDLEYIVAPHIIKSYLEGDEEALQKHCGEACFSTVNAGIKERKKQQTSLDSKILAGPREVELKGAKLMEQGAPCFIWTFNMQQVNCLRDSDGEIIEGAVDDIRTVCYAMAVTRHPQLDKLDLEYPWQVSELAILWNQPSL</sequence>
<feature type="region of interest" description="Disordered" evidence="7">
    <location>
        <begin position="147"/>
        <end position="186"/>
    </location>
</feature>
<evidence type="ECO:0000256" key="3">
    <source>
        <dbReference type="ARBA" id="ARBA00022792"/>
    </source>
</evidence>
<evidence type="ECO:0000256" key="5">
    <source>
        <dbReference type="ARBA" id="ARBA00023128"/>
    </source>
</evidence>
<dbReference type="EMBL" id="CAXAMM010039440">
    <property type="protein sequence ID" value="CAK9086419.1"/>
    <property type="molecule type" value="Genomic_DNA"/>
</dbReference>
<dbReference type="Proteomes" id="UP001642464">
    <property type="component" value="Unassembled WGS sequence"/>
</dbReference>
<reference evidence="9 10" key="1">
    <citation type="submission" date="2024-02" db="EMBL/GenBank/DDBJ databases">
        <authorList>
            <person name="Chen Y."/>
            <person name="Shah S."/>
            <person name="Dougan E. K."/>
            <person name="Thang M."/>
            <person name="Chan C."/>
        </authorList>
    </citation>
    <scope>NUCLEOTIDE SEQUENCE [LARGE SCALE GENOMIC DNA]</scope>
</reference>
<dbReference type="SMART" id="SM00978">
    <property type="entry name" value="Tim44"/>
    <property type="match status" value="1"/>
</dbReference>
<evidence type="ECO:0000256" key="1">
    <source>
        <dbReference type="ARBA" id="ARBA00004273"/>
    </source>
</evidence>
<evidence type="ECO:0000256" key="7">
    <source>
        <dbReference type="SAM" id="MobiDB-lite"/>
    </source>
</evidence>